<comment type="similarity">
    <text evidence="2">Belongs to the SMIM8 family.</text>
</comment>
<evidence type="ECO:0000313" key="9">
    <source>
        <dbReference type="EMBL" id="KAJ8706061.1"/>
    </source>
</evidence>
<dbReference type="PANTHER" id="PTHR14274">
    <property type="entry name" value="SMALL INTEGRAL MEMBRANE PROTEIN 8"/>
    <property type="match status" value="1"/>
</dbReference>
<comment type="subcellular location">
    <subcellularLocation>
        <location evidence="1">Membrane</location>
        <topology evidence="1">Single-pass membrane protein</topology>
    </subcellularLocation>
</comment>
<proteinExistence type="inferred from homology"/>
<keyword evidence="6 8" id="KW-0472">Membrane</keyword>
<dbReference type="EMBL" id="JARGEI010000029">
    <property type="protein sequence ID" value="KAJ8706061.1"/>
    <property type="molecule type" value="Genomic_DNA"/>
</dbReference>
<accession>A0AAD7Y841</accession>
<dbReference type="GO" id="GO:0016020">
    <property type="term" value="C:membrane"/>
    <property type="evidence" value="ECO:0007669"/>
    <property type="project" value="UniProtKB-SubCell"/>
</dbReference>
<evidence type="ECO:0000256" key="2">
    <source>
        <dbReference type="ARBA" id="ARBA00009328"/>
    </source>
</evidence>
<gene>
    <name evidence="9" type="ORF">PYW07_010838</name>
</gene>
<evidence type="ECO:0000256" key="1">
    <source>
        <dbReference type="ARBA" id="ARBA00004167"/>
    </source>
</evidence>
<evidence type="ECO:0000256" key="7">
    <source>
        <dbReference type="SAM" id="MobiDB-lite"/>
    </source>
</evidence>
<feature type="region of interest" description="Disordered" evidence="7">
    <location>
        <begin position="1"/>
        <end position="20"/>
    </location>
</feature>
<sequence length="92" mass="10477">MSKNPEEPISQIVSEQPGDGIRSLKTSSAFRVSNFELYVKPNVFIMAFGLTCFGAAIGYIAYMKSKYEAMGYYVTMDQEGQEHFEKKKSKWD</sequence>
<comment type="caution">
    <text evidence="9">The sequence shown here is derived from an EMBL/GenBank/DDBJ whole genome shotgun (WGS) entry which is preliminary data.</text>
</comment>
<dbReference type="PANTHER" id="PTHR14274:SF1">
    <property type="entry name" value="SMALL INTEGRAL MEMBRANE PROTEIN 8"/>
    <property type="match status" value="1"/>
</dbReference>
<keyword evidence="10" id="KW-1185">Reference proteome</keyword>
<reference evidence="9" key="1">
    <citation type="submission" date="2023-03" db="EMBL/GenBank/DDBJ databases">
        <title>Chromosome-level genomes of two armyworms, Mythimna separata and Mythimna loreyi, provide insights into the biosynthesis and reception of sex pheromones.</title>
        <authorList>
            <person name="Zhao H."/>
        </authorList>
    </citation>
    <scope>NUCLEOTIDE SEQUENCE</scope>
    <source>
        <strain evidence="9">BeijingLab</strain>
        <tissue evidence="9">Pupa</tissue>
    </source>
</reference>
<keyword evidence="4 8" id="KW-0812">Transmembrane</keyword>
<dbReference type="InterPro" id="IPR026686">
    <property type="entry name" value="UPF0708"/>
</dbReference>
<name>A0AAD7Y841_MYTSE</name>
<organism evidence="9 10">
    <name type="scientific">Mythimna separata</name>
    <name type="common">Oriental armyworm</name>
    <name type="synonym">Pseudaletia separata</name>
    <dbReference type="NCBI Taxonomy" id="271217"/>
    <lineage>
        <taxon>Eukaryota</taxon>
        <taxon>Metazoa</taxon>
        <taxon>Ecdysozoa</taxon>
        <taxon>Arthropoda</taxon>
        <taxon>Hexapoda</taxon>
        <taxon>Insecta</taxon>
        <taxon>Pterygota</taxon>
        <taxon>Neoptera</taxon>
        <taxon>Endopterygota</taxon>
        <taxon>Lepidoptera</taxon>
        <taxon>Glossata</taxon>
        <taxon>Ditrysia</taxon>
        <taxon>Noctuoidea</taxon>
        <taxon>Noctuidae</taxon>
        <taxon>Noctuinae</taxon>
        <taxon>Hadenini</taxon>
        <taxon>Mythimna</taxon>
    </lineage>
</organism>
<evidence type="ECO:0000256" key="8">
    <source>
        <dbReference type="SAM" id="Phobius"/>
    </source>
</evidence>
<dbReference type="Pfam" id="PF14937">
    <property type="entry name" value="DUF4500"/>
    <property type="match status" value="1"/>
</dbReference>
<protein>
    <recommendedName>
        <fullName evidence="3">Small integral membrane protein 8</fullName>
    </recommendedName>
</protein>
<dbReference type="AlphaFoldDB" id="A0AAD7Y841"/>
<keyword evidence="5 8" id="KW-1133">Transmembrane helix</keyword>
<dbReference type="Proteomes" id="UP001231518">
    <property type="component" value="Chromosome 26"/>
</dbReference>
<evidence type="ECO:0000256" key="6">
    <source>
        <dbReference type="ARBA" id="ARBA00023136"/>
    </source>
</evidence>
<evidence type="ECO:0000256" key="3">
    <source>
        <dbReference type="ARBA" id="ARBA00014451"/>
    </source>
</evidence>
<evidence type="ECO:0000256" key="5">
    <source>
        <dbReference type="ARBA" id="ARBA00022989"/>
    </source>
</evidence>
<evidence type="ECO:0000256" key="4">
    <source>
        <dbReference type="ARBA" id="ARBA00022692"/>
    </source>
</evidence>
<feature type="transmembrane region" description="Helical" evidence="8">
    <location>
        <begin position="43"/>
        <end position="62"/>
    </location>
</feature>
<evidence type="ECO:0000313" key="10">
    <source>
        <dbReference type="Proteomes" id="UP001231518"/>
    </source>
</evidence>